<feature type="domain" description="SCP2" evidence="1">
    <location>
        <begin position="25"/>
        <end position="109"/>
    </location>
</feature>
<dbReference type="RefSeq" id="WP_065013584.1">
    <property type="nucleotide sequence ID" value="NZ_LZKJ01000059.1"/>
</dbReference>
<dbReference type="InterPro" id="IPR003033">
    <property type="entry name" value="SCP2_sterol-bd_dom"/>
</dbReference>
<dbReference type="SUPFAM" id="SSF55718">
    <property type="entry name" value="SCP-like"/>
    <property type="match status" value="1"/>
</dbReference>
<evidence type="ECO:0000313" key="2">
    <source>
        <dbReference type="EMBL" id="OBI49770.1"/>
    </source>
</evidence>
<proteinExistence type="predicted"/>
<reference evidence="3" key="1">
    <citation type="submission" date="2016-06" db="EMBL/GenBank/DDBJ databases">
        <authorList>
            <person name="Sutton G."/>
            <person name="Brinkac L."/>
            <person name="Sanka R."/>
            <person name="Adams M."/>
            <person name="Lau E."/>
            <person name="Sam S."/>
            <person name="Sreng N."/>
            <person name="Him V."/>
            <person name="Kerleguer A."/>
            <person name="Cheng S."/>
        </authorList>
    </citation>
    <scope>NUCLEOTIDE SEQUENCE [LARGE SCALE GENOMIC DNA]</scope>
    <source>
        <strain evidence="3">E861</strain>
    </source>
</reference>
<dbReference type="Pfam" id="PF02036">
    <property type="entry name" value="SCP2"/>
    <property type="match status" value="1"/>
</dbReference>
<evidence type="ECO:0000313" key="3">
    <source>
        <dbReference type="Proteomes" id="UP000093592"/>
    </source>
</evidence>
<accession>A0A1A2ZHQ4</accession>
<evidence type="ECO:0000259" key="1">
    <source>
        <dbReference type="Pfam" id="PF02036"/>
    </source>
</evidence>
<dbReference type="AlphaFoldDB" id="A0A1A2ZHQ4"/>
<protein>
    <recommendedName>
        <fullName evidence="1">SCP2 domain-containing protein</fullName>
    </recommendedName>
</protein>
<comment type="caution">
    <text evidence="2">The sequence shown here is derived from an EMBL/GenBank/DDBJ whole genome shotgun (WGS) entry which is preliminary data.</text>
</comment>
<name>A0A1A2ZHQ4_9MYCO</name>
<dbReference type="OrthoDB" id="4722999at2"/>
<dbReference type="InterPro" id="IPR036527">
    <property type="entry name" value="SCP2_sterol-bd_dom_sf"/>
</dbReference>
<dbReference type="Proteomes" id="UP000093592">
    <property type="component" value="Unassembled WGS sequence"/>
</dbReference>
<dbReference type="Gene3D" id="3.30.1050.10">
    <property type="entry name" value="SCP2 sterol-binding domain"/>
    <property type="match status" value="1"/>
</dbReference>
<gene>
    <name evidence="2" type="ORF">A5707_16260</name>
</gene>
<organism evidence="2 3">
    <name type="scientific">Mycobacterium kyorinense</name>
    <dbReference type="NCBI Taxonomy" id="487514"/>
    <lineage>
        <taxon>Bacteria</taxon>
        <taxon>Bacillati</taxon>
        <taxon>Actinomycetota</taxon>
        <taxon>Actinomycetes</taxon>
        <taxon>Mycobacteriales</taxon>
        <taxon>Mycobacteriaceae</taxon>
        <taxon>Mycobacterium</taxon>
    </lineage>
</organism>
<sequence>MKYASQEWLDRQRELQQAFGRRPGASARVQYRLTQAPDGDDIRYFADVQDGRIVSQKLGDDPAADGTMSASYADSVAMLRGELAPNAAFMQGRVKLTGNVAKLAALMPITQTTEYRNHYAQLVEETDF</sequence>
<dbReference type="EMBL" id="LZKJ01000059">
    <property type="protein sequence ID" value="OBI49770.1"/>
    <property type="molecule type" value="Genomic_DNA"/>
</dbReference>